<evidence type="ECO:0000313" key="5">
    <source>
        <dbReference type="EMBL" id="ANF52651.1"/>
    </source>
</evidence>
<dbReference type="RefSeq" id="WP_066758660.1">
    <property type="nucleotide sequence ID" value="NZ_CP015199.1"/>
</dbReference>
<evidence type="ECO:0000256" key="2">
    <source>
        <dbReference type="ARBA" id="ARBA00023125"/>
    </source>
</evidence>
<dbReference type="Gene3D" id="1.10.10.60">
    <property type="entry name" value="Homeodomain-like"/>
    <property type="match status" value="1"/>
</dbReference>
<name>A0A172Y0C7_9FLAO</name>
<accession>A0A172Y0C7</accession>
<evidence type="ECO:0000256" key="1">
    <source>
        <dbReference type="ARBA" id="ARBA00023015"/>
    </source>
</evidence>
<organism evidence="5 6">
    <name type="scientific">Chryseobacterium glaciei</name>
    <dbReference type="NCBI Taxonomy" id="1685010"/>
    <lineage>
        <taxon>Bacteria</taxon>
        <taxon>Pseudomonadati</taxon>
        <taxon>Bacteroidota</taxon>
        <taxon>Flavobacteriia</taxon>
        <taxon>Flavobacteriales</taxon>
        <taxon>Weeksellaceae</taxon>
        <taxon>Chryseobacterium group</taxon>
        <taxon>Chryseobacterium</taxon>
    </lineage>
</organism>
<dbReference type="InterPro" id="IPR018060">
    <property type="entry name" value="HTH_AraC"/>
</dbReference>
<proteinExistence type="predicted"/>
<dbReference type="GO" id="GO:0043565">
    <property type="term" value="F:sequence-specific DNA binding"/>
    <property type="evidence" value="ECO:0007669"/>
    <property type="project" value="InterPro"/>
</dbReference>
<feature type="domain" description="HTH araC/xylS-type" evidence="4">
    <location>
        <begin position="150"/>
        <end position="253"/>
    </location>
</feature>
<dbReference type="STRING" id="1685010.A0O34_19980"/>
<dbReference type="GO" id="GO:0003700">
    <property type="term" value="F:DNA-binding transcription factor activity"/>
    <property type="evidence" value="ECO:0007669"/>
    <property type="project" value="InterPro"/>
</dbReference>
<keyword evidence="2" id="KW-0238">DNA-binding</keyword>
<gene>
    <name evidence="5" type="ORF">A0O34_19980</name>
</gene>
<keyword evidence="6" id="KW-1185">Reference proteome</keyword>
<dbReference type="InterPro" id="IPR046532">
    <property type="entry name" value="DUF6597"/>
</dbReference>
<dbReference type="SUPFAM" id="SSF46689">
    <property type="entry name" value="Homeodomain-like"/>
    <property type="match status" value="1"/>
</dbReference>
<evidence type="ECO:0000256" key="3">
    <source>
        <dbReference type="ARBA" id="ARBA00023163"/>
    </source>
</evidence>
<dbReference type="Proteomes" id="UP000077824">
    <property type="component" value="Chromosome"/>
</dbReference>
<keyword evidence="1" id="KW-0805">Transcription regulation</keyword>
<sequence>MQISPPKHLASYIKHYIFMENSEENIMKLRLFTDGNTGLILSANINLKDLSGDQLPLSFFYGQLTQYKDLVTNGSFSLMAVVFQPYFLNILLKISAKEIQNQIISVEDVLKNEMQIFQEKLFYKTDPKLIINDLNIYFTKFLSKIINSDYELIQATQHYIIQNKGIVTSKNLEHFTGYSERQIERKFQNYIGLSPKKYSNIARLHYFLSLMKTNNNEENITGLSYKAGYTDQSHLIKEFKNSIGLTPSEYLKTENKLAVNFIELHSK</sequence>
<evidence type="ECO:0000313" key="6">
    <source>
        <dbReference type="Proteomes" id="UP000077824"/>
    </source>
</evidence>
<dbReference type="PANTHER" id="PTHR46796">
    <property type="entry name" value="HTH-TYPE TRANSCRIPTIONAL ACTIVATOR RHAS-RELATED"/>
    <property type="match status" value="1"/>
</dbReference>
<dbReference type="PANTHER" id="PTHR46796:SF13">
    <property type="entry name" value="HTH-TYPE TRANSCRIPTIONAL ACTIVATOR RHAS"/>
    <property type="match status" value="1"/>
</dbReference>
<evidence type="ECO:0000259" key="4">
    <source>
        <dbReference type="PROSITE" id="PS01124"/>
    </source>
</evidence>
<protein>
    <recommendedName>
        <fullName evidence="4">HTH araC/xylS-type domain-containing protein</fullName>
    </recommendedName>
</protein>
<dbReference type="EMBL" id="CP015199">
    <property type="protein sequence ID" value="ANF52651.1"/>
    <property type="molecule type" value="Genomic_DNA"/>
</dbReference>
<dbReference type="Pfam" id="PF20240">
    <property type="entry name" value="DUF6597"/>
    <property type="match status" value="1"/>
</dbReference>
<dbReference type="PROSITE" id="PS01124">
    <property type="entry name" value="HTH_ARAC_FAMILY_2"/>
    <property type="match status" value="1"/>
</dbReference>
<dbReference type="AlphaFoldDB" id="A0A172Y0C7"/>
<dbReference type="OrthoDB" id="323290at2"/>
<reference evidence="5 6" key="1">
    <citation type="submission" date="2016-04" db="EMBL/GenBank/DDBJ databases">
        <title>Complete Genome Sequence of Chryseobacterium sp. IHBB 10212.</title>
        <authorList>
            <person name="Pal M."/>
            <person name="Swarnkar M.K."/>
            <person name="Kaushal K."/>
            <person name="Chhibber S."/>
            <person name="Singh A.K."/>
            <person name="Gulati A."/>
        </authorList>
    </citation>
    <scope>NUCLEOTIDE SEQUENCE [LARGE SCALE GENOMIC DNA]</scope>
    <source>
        <strain evidence="5 6">IHBB 10212</strain>
    </source>
</reference>
<dbReference type="InterPro" id="IPR009057">
    <property type="entry name" value="Homeodomain-like_sf"/>
</dbReference>
<keyword evidence="3" id="KW-0804">Transcription</keyword>
<dbReference type="KEGG" id="chh:A0O34_19980"/>
<dbReference type="InterPro" id="IPR050204">
    <property type="entry name" value="AraC_XylS_family_regulators"/>
</dbReference>
<dbReference type="Pfam" id="PF12833">
    <property type="entry name" value="HTH_18"/>
    <property type="match status" value="1"/>
</dbReference>
<dbReference type="SMART" id="SM00342">
    <property type="entry name" value="HTH_ARAC"/>
    <property type="match status" value="1"/>
</dbReference>